<evidence type="ECO:0000313" key="7">
    <source>
        <dbReference type="EMBL" id="OLF10813.1"/>
    </source>
</evidence>
<dbReference type="STRING" id="1912961.BU204_30850"/>
<dbReference type="Gene3D" id="1.25.40.10">
    <property type="entry name" value="Tetratricopeptide repeat domain"/>
    <property type="match status" value="1"/>
</dbReference>
<dbReference type="InterPro" id="IPR036388">
    <property type="entry name" value="WH-like_DNA-bd_sf"/>
</dbReference>
<evidence type="ECO:0000313" key="8">
    <source>
        <dbReference type="Proteomes" id="UP000185596"/>
    </source>
</evidence>
<evidence type="ECO:0000256" key="1">
    <source>
        <dbReference type="ARBA" id="ARBA00005820"/>
    </source>
</evidence>
<evidence type="ECO:0000259" key="5">
    <source>
        <dbReference type="SMART" id="SM00862"/>
    </source>
</evidence>
<sequence>MGVVMPVLAVNVLGPFQVEVEGRPVPLAAGRLRTLLVGLAMSAGRMVSVHQLTEIVWGDKPPVDPRRSLQTYAARLRGALGTPTLETHPTGLRLRADPQDVDALRFVRLLEDAARTTDSGSERAQLAEALSLWRGEPLEDVSSDRLRRTEYPRLVERYLTGFERLIDIDIRNGAHESLTAELEHLTARYPLRESLWARLLVVLDRRGRPAEAVQRYEDVRRRIADELGTDPSPELQRLHAKLLARGHRNRPASVIRG</sequence>
<dbReference type="SMART" id="SM01043">
    <property type="entry name" value="BTAD"/>
    <property type="match status" value="1"/>
</dbReference>
<keyword evidence="3" id="KW-0238">DNA-binding</keyword>
<dbReference type="InterPro" id="IPR016032">
    <property type="entry name" value="Sig_transdc_resp-reg_C-effctor"/>
</dbReference>
<protein>
    <recommendedName>
        <fullName evidence="9">OmpR/PhoB-type domain-containing protein</fullName>
    </recommendedName>
</protein>
<evidence type="ECO:0000259" key="6">
    <source>
        <dbReference type="SMART" id="SM01043"/>
    </source>
</evidence>
<dbReference type="GO" id="GO:0006355">
    <property type="term" value="P:regulation of DNA-templated transcription"/>
    <property type="evidence" value="ECO:0007669"/>
    <property type="project" value="InterPro"/>
</dbReference>
<organism evidence="7 8">
    <name type="scientific">Actinophytocola xanthii</name>
    <dbReference type="NCBI Taxonomy" id="1912961"/>
    <lineage>
        <taxon>Bacteria</taxon>
        <taxon>Bacillati</taxon>
        <taxon>Actinomycetota</taxon>
        <taxon>Actinomycetes</taxon>
        <taxon>Pseudonocardiales</taxon>
        <taxon>Pseudonocardiaceae</taxon>
    </lineage>
</organism>
<dbReference type="GO" id="GO:0003677">
    <property type="term" value="F:DNA binding"/>
    <property type="evidence" value="ECO:0007669"/>
    <property type="project" value="UniProtKB-KW"/>
</dbReference>
<dbReference type="InterPro" id="IPR005158">
    <property type="entry name" value="BTAD"/>
</dbReference>
<keyword evidence="2" id="KW-0805">Transcription regulation</keyword>
<proteinExistence type="inferred from homology"/>
<dbReference type="EMBL" id="MSIE01000071">
    <property type="protein sequence ID" value="OLF10813.1"/>
    <property type="molecule type" value="Genomic_DNA"/>
</dbReference>
<reference evidence="7 8" key="1">
    <citation type="submission" date="2016-12" db="EMBL/GenBank/DDBJ databases">
        <title>The draft genome sequence of Actinophytocola sp. 11-183.</title>
        <authorList>
            <person name="Wang W."/>
            <person name="Yuan L."/>
        </authorList>
    </citation>
    <scope>NUCLEOTIDE SEQUENCE [LARGE SCALE GENOMIC DNA]</scope>
    <source>
        <strain evidence="7 8">11-183</strain>
    </source>
</reference>
<dbReference type="AlphaFoldDB" id="A0A1Q8C903"/>
<dbReference type="GO" id="GO:0000160">
    <property type="term" value="P:phosphorelay signal transduction system"/>
    <property type="evidence" value="ECO:0007669"/>
    <property type="project" value="InterPro"/>
</dbReference>
<dbReference type="Gene3D" id="1.10.10.10">
    <property type="entry name" value="Winged helix-like DNA-binding domain superfamily/Winged helix DNA-binding domain"/>
    <property type="match status" value="1"/>
</dbReference>
<gene>
    <name evidence="7" type="ORF">BU204_30850</name>
</gene>
<name>A0A1Q8C903_9PSEU</name>
<dbReference type="PANTHER" id="PTHR35807:SF1">
    <property type="entry name" value="TRANSCRIPTIONAL REGULATOR REDD"/>
    <property type="match status" value="1"/>
</dbReference>
<comment type="caution">
    <text evidence="7">The sequence shown here is derived from an EMBL/GenBank/DDBJ whole genome shotgun (WGS) entry which is preliminary data.</text>
</comment>
<dbReference type="CDD" id="cd15831">
    <property type="entry name" value="BTAD"/>
    <property type="match status" value="1"/>
</dbReference>
<dbReference type="InterPro" id="IPR051677">
    <property type="entry name" value="AfsR-DnrI-RedD_regulator"/>
</dbReference>
<dbReference type="SUPFAM" id="SSF48452">
    <property type="entry name" value="TPR-like"/>
    <property type="match status" value="1"/>
</dbReference>
<keyword evidence="8" id="KW-1185">Reference proteome</keyword>
<dbReference type="PANTHER" id="PTHR35807">
    <property type="entry name" value="TRANSCRIPTIONAL REGULATOR REDD-RELATED"/>
    <property type="match status" value="1"/>
</dbReference>
<dbReference type="InterPro" id="IPR001867">
    <property type="entry name" value="OmpR/PhoB-type_DNA-bd"/>
</dbReference>
<feature type="domain" description="Bacterial transcriptional activator" evidence="6">
    <location>
        <begin position="101"/>
        <end position="243"/>
    </location>
</feature>
<comment type="similarity">
    <text evidence="1">Belongs to the AfsR/DnrI/RedD regulatory family.</text>
</comment>
<dbReference type="Pfam" id="PF03704">
    <property type="entry name" value="BTAD"/>
    <property type="match status" value="1"/>
</dbReference>
<evidence type="ECO:0000256" key="4">
    <source>
        <dbReference type="ARBA" id="ARBA00023163"/>
    </source>
</evidence>
<keyword evidence="4" id="KW-0804">Transcription</keyword>
<feature type="domain" description="OmpR/PhoB-type" evidence="5">
    <location>
        <begin position="22"/>
        <end position="94"/>
    </location>
</feature>
<dbReference type="SMART" id="SM00862">
    <property type="entry name" value="Trans_reg_C"/>
    <property type="match status" value="1"/>
</dbReference>
<dbReference type="InterPro" id="IPR011990">
    <property type="entry name" value="TPR-like_helical_dom_sf"/>
</dbReference>
<dbReference type="Proteomes" id="UP000185596">
    <property type="component" value="Unassembled WGS sequence"/>
</dbReference>
<evidence type="ECO:0000256" key="3">
    <source>
        <dbReference type="ARBA" id="ARBA00023125"/>
    </source>
</evidence>
<accession>A0A1Q8C903</accession>
<evidence type="ECO:0000256" key="2">
    <source>
        <dbReference type="ARBA" id="ARBA00023015"/>
    </source>
</evidence>
<evidence type="ECO:0008006" key="9">
    <source>
        <dbReference type="Google" id="ProtNLM"/>
    </source>
</evidence>
<dbReference type="SUPFAM" id="SSF46894">
    <property type="entry name" value="C-terminal effector domain of the bipartite response regulators"/>
    <property type="match status" value="1"/>
</dbReference>